<feature type="transmembrane region" description="Helical" evidence="11">
    <location>
        <begin position="231"/>
        <end position="252"/>
    </location>
</feature>
<dbReference type="InterPro" id="IPR027272">
    <property type="entry name" value="Piezo"/>
</dbReference>
<dbReference type="InterPro" id="IPR056769">
    <property type="entry name" value="Piezo_TM1-24"/>
</dbReference>
<dbReference type="GO" id="GO:0005886">
    <property type="term" value="C:plasma membrane"/>
    <property type="evidence" value="ECO:0007669"/>
    <property type="project" value="UniProtKB-SubCell"/>
</dbReference>
<feature type="compositionally biased region" description="Low complexity" evidence="10">
    <location>
        <begin position="1741"/>
        <end position="1751"/>
    </location>
</feature>
<feature type="region of interest" description="Disordered" evidence="10">
    <location>
        <begin position="500"/>
        <end position="519"/>
    </location>
</feature>
<dbReference type="OMA" id="KTTFQMA"/>
<feature type="domain" description="Piezo THU9 and anchor" evidence="16">
    <location>
        <begin position="1821"/>
        <end position="2038"/>
    </location>
</feature>
<feature type="region of interest" description="Disordered" evidence="10">
    <location>
        <begin position="1229"/>
        <end position="1298"/>
    </location>
</feature>
<sequence length="2391" mass="272388">MNLSETDVPLLYHYPLPVPTFITTNSNTIILIVTSVTTDHLQGDENLPFSKMRMLFAHRKRSSELSPDWLLQLLDAQQIVPSYQAVGAGEEDRLEIDPNGSAIWSSNPSEMPLDADVPEDGFKSLKQWLSPIISIFQLITRQSYIATLIVMMAWSITYHSWLTFILLLWSCVLWMMPNSRSACWKSSPFLVIYAEALIIIQYVYGLNLNNDELSPTIDTVNLTQIGLEKTLYLPCIPLAVKILYTFMFWMTLRQYMQEKYRNKNKDIAEGVMMQPVSVAYAVSPGAEKQRPDLQRQHSTVYSSALMKKLGIFVHSLLTKYWIWVVALMLMLNALGGQHVVIFRIIYMVLFLFFILMFQLSYRIWRAIMYGFWLTVIIYSMTLLILIYTYQFQHFPEYWAKYLHISLELQQDIGLEYYDTGGLFINLLRATFFVIITIIQLHYFHNEFLRISDINQMYVGLNNKNVSNKYMFIFDESLPPGPSATENPLLDEDPKIPLPQTDVPTAPPPQLTDEEHDSNDLPLKPKLRESLIQLIQTIMDKVVYVYNVVSDFCWRYLEIHIIKIVLFSVLLLALYDTSAVNFLFIILVVVATPIRKVQNFISHCCAIWASVLLISKMIYQINYVTEYWKSTCDVSLQRNLTEADIVPGLNSTIVPPFSESVNSVNRTINNAHWIGFKKVDNLTEYIKGYLGLIFVLTIQAVVKIRMRHHRKTTNEVESKWGVVFPEVTRVEADNSLTDCAKFLINYGFYKFGFEICLMTISAAVGIRLDLFAVIYALWLSILFLLRRSTLMKVWPLYVIFLCCILPIQYLLCLGLPPGLCYLYDYETLNISPELREWLFSPDYLKPPHAYKLTVDFFLLLFASCQLWVFAIERKPGAENYEGGSNQEIIYISNYPANNTMTDYVTYTKSYLDLVKVVLFSSFYWITLAIFFLAGTNRVSLFAMGYVIGCFLFLWNGQEFFMKPIKYILKWWNVLISYTIVVIFIKSGLQLIGCVWLKLLYTNYCWLIQLFSIACLNKFEKSPSQIAVHAVALEQDCQVPVDDAGLLWDGICLAFLLVQKRFFCSYYFPHLVTEMRAQAALANRGAELINQMLMKEVAEQQAAEKDIVEKIKKKMDKIRMNQQKIRGSEYIDPDNHFTAADSNMEKMSSFLPPDVLCLLGWDSDMDPEERGSEYSALSTPMYSMSTSPHPGAEAEPGVGAAGTAIPSPSSAVNTFSLDGYMEPKFSTGTALALSQSQAHGTPSEEESFPVFSPPPYPALQGLPYTPRSSLVEPSSHPISHRASLHRPSISVSSPVPSHHTCKNPQISVVTLSTIRSGDYYLFEDFSDDEGLAELEYESKKPKELDGEEDEVPVKGIPVTKLLASAMKTDIKQAVTAAKQAKGADSDVAGSSEPTTSGPTDRSGKTPVSRTVSGASGVSFAPSPRDSLTPYDPKRPPRLSPGGSRKMPMAQPEDSEVLGTSTGPEASSKDEEEGKTKPKESVLQRIQNLCRFLWVFMEGLMISATAKLNFISRNYRYVARCLSKEKKALKEKWQIEGYDDGYQQKSTSKIPEETLAIRVEKPSDDHTDNSVIVHDTPESLEKEFEAEQPPIIRLLVASWYAAVSRSEIVCYIMIVINQINSASILSLPLPLMTFLWGTLSIPRPSKTFWITIITYTEAIVVIKYMFQFGFFPWNNETVPPNKPFWAPRIMGIEKKDQYALYDLALLLVVFFHRFILKSLGLWKDTSRFDADAQLTHKSDETKEASATSKEASAASKEESDTIAEKEGEVASVSQKDETTVDQTQAGSVVIGLTINAILFRFLQYIQPIRSFIDNLLNPPYRVRRDVYAFMFLCDFITFLIVVFGYWAFGVPVPFLIMLIAQFGLIVADRALFLRKYILGKLIFQIFIVILVHIWMFFILPVVSERQFNSNLPPQLWYFVKCMYLLLSAYQIRSGYPTRILGNFLTKNTITSILFFSKVPFLFELRALMDWIWTDTSMAIGSWLKMEDIFANIFMQKCLRRAEAEYPVPRGEKRNPIVKYGLGGSFLFVIILIIWFPLVLFALQNTVGLPNRPTGCTIEVSFSGFEPIFKMSAQLEDLKVFSPSQYESLSFQYRASSSAQSFLSNYDSEDVYVAQLSGSSTSYWIISPPSQDKLLTDLNSNYEMTVKFSWQFFHAAVGKNAEPMVGDEYITKLPPNETARLALAAMIKQMGSSGAAPVMINHLMPKYIRVPSSGKAVVAKALLKEPSMYNNLSLLLKKDSYTSGDEKDQKVFWVVQEDCENNPYKRIPYTVEDCHESRANFSIVSFNDKVFPATLALLSGFGLMGLYTTLVLLASRYVRAIFAGVSYTIMFDDMPNVDRILQLCLDIYLVRESQELKLEEDLFAKLIFLYRSPETLIKWTRYPHMQNRQQGRRQR</sequence>
<feature type="transmembrane region" description="Helical" evidence="11">
    <location>
        <begin position="848"/>
        <end position="869"/>
    </location>
</feature>
<comment type="similarity">
    <text evidence="2">Belongs to the PIEZO (TC 1.A.75) family.</text>
</comment>
<keyword evidence="7" id="KW-0406">Ion transport</keyword>
<feature type="transmembrane region" description="Helical" evidence="11">
    <location>
        <begin position="1695"/>
        <end position="1713"/>
    </location>
</feature>
<keyword evidence="18" id="KW-1185">Reference proteome</keyword>
<dbReference type="InterPro" id="IPR031334">
    <property type="entry name" value="Piezo_cap_dom"/>
</dbReference>
<feature type="domain" description="Piezo TM25-28" evidence="13">
    <location>
        <begin position="897"/>
        <end position="1128"/>
    </location>
</feature>
<feature type="domain" description="Piezo TM1-24" evidence="15">
    <location>
        <begin position="127"/>
        <end position="449"/>
    </location>
</feature>
<feature type="transmembrane region" description="Helical" evidence="11">
    <location>
        <begin position="2016"/>
        <end position="2039"/>
    </location>
</feature>
<evidence type="ECO:0000256" key="10">
    <source>
        <dbReference type="SAM" id="MobiDB-lite"/>
    </source>
</evidence>
<feature type="compositionally biased region" description="Polar residues" evidence="10">
    <location>
        <begin position="1229"/>
        <end position="1238"/>
    </location>
</feature>
<keyword evidence="3" id="KW-0813">Transport</keyword>
<feature type="transmembrane region" description="Helical" evidence="11">
    <location>
        <begin position="750"/>
        <end position="783"/>
    </location>
</feature>
<dbReference type="Pfam" id="PF15917">
    <property type="entry name" value="Piezo_TM25-28"/>
    <property type="match status" value="1"/>
</dbReference>
<evidence type="ECO:0000256" key="8">
    <source>
        <dbReference type="ARBA" id="ARBA00023136"/>
    </source>
</evidence>
<keyword evidence="4" id="KW-1003">Cell membrane</keyword>
<feature type="transmembrane region" description="Helical" evidence="11">
    <location>
        <begin position="795"/>
        <end position="815"/>
    </location>
</feature>
<dbReference type="HOGENOM" id="CLU_000512_0_0_1"/>
<feature type="region of interest" description="Disordered" evidence="10">
    <location>
        <begin position="1377"/>
        <end position="1478"/>
    </location>
</feature>
<comment type="subcellular location">
    <subcellularLocation>
        <location evidence="1">Cell membrane</location>
        <topology evidence="1">Multi-pass membrane protein</topology>
    </subcellularLocation>
</comment>
<dbReference type="InterPro" id="IPR031805">
    <property type="entry name" value="Piezo_TM25-28"/>
</dbReference>
<proteinExistence type="inferred from homology"/>
<feature type="region of interest" description="Disordered" evidence="10">
    <location>
        <begin position="1736"/>
        <end position="1765"/>
    </location>
</feature>
<evidence type="ECO:0000256" key="3">
    <source>
        <dbReference type="ARBA" id="ARBA00022448"/>
    </source>
</evidence>
<dbReference type="Pfam" id="PF23188">
    <property type="entry name" value="THU_Piezo1"/>
    <property type="match status" value="1"/>
</dbReference>
<dbReference type="Pfam" id="PF24874">
    <property type="entry name" value="Piezo_THU9_anchor"/>
    <property type="match status" value="1"/>
</dbReference>
<dbReference type="EMBL" id="JH431683">
    <property type="status" value="NOT_ANNOTATED_CDS"/>
    <property type="molecule type" value="Genomic_DNA"/>
</dbReference>
<feature type="transmembrane region" description="Helical" evidence="11">
    <location>
        <begin position="965"/>
        <end position="983"/>
    </location>
</feature>
<reference evidence="18" key="1">
    <citation type="submission" date="2011-05" db="EMBL/GenBank/DDBJ databases">
        <authorList>
            <person name="Richards S.R."/>
            <person name="Qu J."/>
            <person name="Jiang H."/>
            <person name="Jhangiani S.N."/>
            <person name="Agravi P."/>
            <person name="Goodspeed R."/>
            <person name="Gross S."/>
            <person name="Mandapat C."/>
            <person name="Jackson L."/>
            <person name="Mathew T."/>
            <person name="Pu L."/>
            <person name="Thornton R."/>
            <person name="Saada N."/>
            <person name="Wilczek-Boney K.B."/>
            <person name="Lee S."/>
            <person name="Kovar C."/>
            <person name="Wu Y."/>
            <person name="Scherer S.E."/>
            <person name="Worley K.C."/>
            <person name="Muzny D.M."/>
            <person name="Gibbs R."/>
        </authorList>
    </citation>
    <scope>NUCLEOTIDE SEQUENCE</scope>
    <source>
        <strain evidence="18">Brora</strain>
    </source>
</reference>
<evidence type="ECO:0000256" key="5">
    <source>
        <dbReference type="ARBA" id="ARBA00022692"/>
    </source>
</evidence>
<feature type="transmembrane region" description="Helical" evidence="11">
    <location>
        <begin position="563"/>
        <end position="593"/>
    </location>
</feature>
<evidence type="ECO:0000259" key="15">
    <source>
        <dbReference type="Pfam" id="PF24871"/>
    </source>
</evidence>
<dbReference type="Pfam" id="PF12166">
    <property type="entry name" value="Piezo_cap"/>
    <property type="match status" value="1"/>
</dbReference>
<dbReference type="InterPro" id="IPR056770">
    <property type="entry name" value="Piezo_THU9_anchor"/>
</dbReference>
<dbReference type="GO" id="GO:0008381">
    <property type="term" value="F:mechanosensitive monoatomic ion channel activity"/>
    <property type="evidence" value="ECO:0007669"/>
    <property type="project" value="InterPro"/>
</dbReference>
<feature type="transmembrane region" description="Helical" evidence="11">
    <location>
        <begin position="311"/>
        <end position="334"/>
    </location>
</feature>
<dbReference type="PANTHER" id="PTHR47049:SF2">
    <property type="entry name" value="PIEZO-TYPE MECHANOSENSITIVE ION CHANNEL HOMOLOG"/>
    <property type="match status" value="1"/>
</dbReference>
<organism evidence="17 18">
    <name type="scientific">Strigamia maritima</name>
    <name type="common">European centipede</name>
    <name type="synonym">Geophilus maritimus</name>
    <dbReference type="NCBI Taxonomy" id="126957"/>
    <lineage>
        <taxon>Eukaryota</taxon>
        <taxon>Metazoa</taxon>
        <taxon>Ecdysozoa</taxon>
        <taxon>Arthropoda</taxon>
        <taxon>Myriapoda</taxon>
        <taxon>Chilopoda</taxon>
        <taxon>Pleurostigmophora</taxon>
        <taxon>Geophilomorpha</taxon>
        <taxon>Linotaeniidae</taxon>
        <taxon>Strigamia</taxon>
    </lineage>
</organism>
<accession>T1IYG5</accession>
<dbReference type="EnsemblMetazoa" id="SMAR006275-RA">
    <property type="protein sequence ID" value="SMAR006275-PA"/>
    <property type="gene ID" value="SMAR006275"/>
</dbReference>
<dbReference type="Proteomes" id="UP000014500">
    <property type="component" value="Unassembled WGS sequence"/>
</dbReference>
<feature type="transmembrane region" description="Helical" evidence="11">
    <location>
        <begin position="1823"/>
        <end position="1845"/>
    </location>
</feature>
<reference evidence="17" key="2">
    <citation type="submission" date="2015-02" db="UniProtKB">
        <authorList>
            <consortium name="EnsemblMetazoa"/>
        </authorList>
    </citation>
    <scope>IDENTIFICATION</scope>
</reference>
<evidence type="ECO:0000259" key="14">
    <source>
        <dbReference type="Pfam" id="PF23188"/>
    </source>
</evidence>
<feature type="transmembrane region" description="Helical" evidence="11">
    <location>
        <begin position="1878"/>
        <end position="1899"/>
    </location>
</feature>
<name>T1IYG5_STRMM</name>
<feature type="transmembrane region" description="Helical" evidence="11">
    <location>
        <begin position="1644"/>
        <end position="1663"/>
    </location>
</feature>
<evidence type="ECO:0000259" key="12">
    <source>
        <dbReference type="Pfam" id="PF12166"/>
    </source>
</evidence>
<protein>
    <submittedName>
        <fullName evidence="17">Uncharacterized protein</fullName>
    </submittedName>
</protein>
<feature type="transmembrane region" description="Helical" evidence="11">
    <location>
        <begin position="1911"/>
        <end position="1928"/>
    </location>
</feature>
<dbReference type="InterPro" id="IPR056768">
    <property type="entry name" value="THU_Piezo"/>
</dbReference>
<dbReference type="STRING" id="126957.T1IYG5"/>
<keyword evidence="6 11" id="KW-1133">Transmembrane helix</keyword>
<feature type="transmembrane region" description="Helical" evidence="11">
    <location>
        <begin position="340"/>
        <end position="357"/>
    </location>
</feature>
<dbReference type="Pfam" id="PF24871">
    <property type="entry name" value="Piezo_TM1-24"/>
    <property type="match status" value="1"/>
</dbReference>
<dbReference type="eggNOG" id="KOG1893">
    <property type="taxonomic scope" value="Eukaryota"/>
</dbReference>
<evidence type="ECO:0000256" key="2">
    <source>
        <dbReference type="ARBA" id="ARBA00007821"/>
    </source>
</evidence>
<evidence type="ECO:0000256" key="7">
    <source>
        <dbReference type="ARBA" id="ARBA00023065"/>
    </source>
</evidence>
<evidence type="ECO:0000259" key="16">
    <source>
        <dbReference type="Pfam" id="PF24874"/>
    </source>
</evidence>
<feature type="transmembrane region" description="Helical" evidence="11">
    <location>
        <begin position="684"/>
        <end position="701"/>
    </location>
</feature>
<feature type="domain" description="Piezo non-specific cation channel cap" evidence="12">
    <location>
        <begin position="2075"/>
        <end position="2377"/>
    </location>
</feature>
<feature type="transmembrane region" description="Helical" evidence="11">
    <location>
        <begin position="937"/>
        <end position="953"/>
    </location>
</feature>
<evidence type="ECO:0000259" key="13">
    <source>
        <dbReference type="Pfam" id="PF15917"/>
    </source>
</evidence>
<feature type="transmembrane region" description="Helical" evidence="11">
    <location>
        <begin position="422"/>
        <end position="443"/>
    </location>
</feature>
<evidence type="ECO:0000256" key="6">
    <source>
        <dbReference type="ARBA" id="ARBA00022989"/>
    </source>
</evidence>
<keyword evidence="9" id="KW-0407">Ion channel</keyword>
<feature type="region of interest" description="Disordered" evidence="10">
    <location>
        <begin position="1180"/>
        <end position="1203"/>
    </location>
</feature>
<feature type="transmembrane region" description="Helical" evidence="11">
    <location>
        <begin position="2286"/>
        <end position="2309"/>
    </location>
</feature>
<feature type="compositionally biased region" description="Basic and acidic residues" evidence="10">
    <location>
        <begin position="1464"/>
        <end position="1478"/>
    </location>
</feature>
<evidence type="ECO:0000313" key="17">
    <source>
        <dbReference type="EnsemblMetazoa" id="SMAR006275-PA"/>
    </source>
</evidence>
<feature type="transmembrane region" description="Helical" evidence="11">
    <location>
        <begin position="188"/>
        <end position="205"/>
    </location>
</feature>
<feature type="compositionally biased region" description="Polar residues" evidence="10">
    <location>
        <begin position="1389"/>
        <end position="1413"/>
    </location>
</feature>
<feature type="transmembrane region" description="Helical" evidence="11">
    <location>
        <begin position="369"/>
        <end position="389"/>
    </location>
</feature>
<feature type="transmembrane region" description="Helical" evidence="11">
    <location>
        <begin position="158"/>
        <end position="176"/>
    </location>
</feature>
<keyword evidence="8 11" id="KW-0472">Membrane</keyword>
<dbReference type="PhylomeDB" id="T1IYG5"/>
<evidence type="ECO:0000256" key="9">
    <source>
        <dbReference type="ARBA" id="ARBA00023303"/>
    </source>
</evidence>
<dbReference type="PANTHER" id="PTHR47049">
    <property type="entry name" value="PIEZO-TYPE MECHANOSENSITIVE ION CHANNEL HOMOLOG"/>
    <property type="match status" value="1"/>
</dbReference>
<evidence type="ECO:0000256" key="4">
    <source>
        <dbReference type="ARBA" id="ARBA00022475"/>
    </source>
</evidence>
<feature type="compositionally biased region" description="Low complexity" evidence="10">
    <location>
        <begin position="1285"/>
        <end position="1295"/>
    </location>
</feature>
<evidence type="ECO:0000256" key="11">
    <source>
        <dbReference type="SAM" id="Phobius"/>
    </source>
</evidence>
<feature type="transmembrane region" description="Helical" evidence="11">
    <location>
        <begin position="1851"/>
        <end position="1869"/>
    </location>
</feature>
<evidence type="ECO:0000256" key="1">
    <source>
        <dbReference type="ARBA" id="ARBA00004651"/>
    </source>
</evidence>
<feature type="domain" description="Piezo transmembrane helical unit" evidence="14">
    <location>
        <begin position="1600"/>
        <end position="1720"/>
    </location>
</feature>
<feature type="compositionally biased region" description="Low complexity" evidence="10">
    <location>
        <begin position="1188"/>
        <end position="1200"/>
    </location>
</feature>
<keyword evidence="5 11" id="KW-0812">Transmembrane</keyword>
<evidence type="ECO:0000313" key="18">
    <source>
        <dbReference type="Proteomes" id="UP000014500"/>
    </source>
</evidence>
<feature type="transmembrane region" description="Helical" evidence="11">
    <location>
        <begin position="912"/>
        <end position="931"/>
    </location>
</feature>
<feature type="compositionally biased region" description="Basic and acidic residues" evidence="10">
    <location>
        <begin position="1752"/>
        <end position="1765"/>
    </location>
</feature>